<accession>A0A7J5TWI9</accession>
<dbReference type="PROSITE" id="PS51257">
    <property type="entry name" value="PROKAR_LIPOPROTEIN"/>
    <property type="match status" value="1"/>
</dbReference>
<feature type="region of interest" description="Disordered" evidence="1">
    <location>
        <begin position="73"/>
        <end position="106"/>
    </location>
</feature>
<evidence type="ECO:0000313" key="4">
    <source>
        <dbReference type="Proteomes" id="UP000488299"/>
    </source>
</evidence>
<protein>
    <recommendedName>
        <fullName evidence="5">Lipoprotein</fullName>
    </recommendedName>
</protein>
<evidence type="ECO:0000313" key="3">
    <source>
        <dbReference type="EMBL" id="KAB7729009.1"/>
    </source>
</evidence>
<evidence type="ECO:0008006" key="5">
    <source>
        <dbReference type="Google" id="ProtNLM"/>
    </source>
</evidence>
<keyword evidence="2" id="KW-0732">Signal</keyword>
<dbReference type="Proteomes" id="UP000488299">
    <property type="component" value="Unassembled WGS sequence"/>
</dbReference>
<feature type="chain" id="PRO_5029874244" description="Lipoprotein" evidence="2">
    <location>
        <begin position="28"/>
        <end position="106"/>
    </location>
</feature>
<name>A0A7J5TWI9_9BACT</name>
<organism evidence="3 4">
    <name type="scientific">Rudanella paleaurantiibacter</name>
    <dbReference type="NCBI Taxonomy" id="2614655"/>
    <lineage>
        <taxon>Bacteria</taxon>
        <taxon>Pseudomonadati</taxon>
        <taxon>Bacteroidota</taxon>
        <taxon>Cytophagia</taxon>
        <taxon>Cytophagales</taxon>
        <taxon>Cytophagaceae</taxon>
        <taxon>Rudanella</taxon>
    </lineage>
</organism>
<evidence type="ECO:0000256" key="2">
    <source>
        <dbReference type="SAM" id="SignalP"/>
    </source>
</evidence>
<evidence type="ECO:0000256" key="1">
    <source>
        <dbReference type="SAM" id="MobiDB-lite"/>
    </source>
</evidence>
<dbReference type="AlphaFoldDB" id="A0A7J5TWI9"/>
<sequence>MKLLKRGSLLMVALLATLLTSCGPTYVNTRAGYGHRPGYYERPYYGYRPYGHYRRPPVIVQQRTYVVPAPRYKYKSSPGARYGNPGNGNAYGNRSRGPRGGSRGPR</sequence>
<dbReference type="EMBL" id="WELI01000006">
    <property type="protein sequence ID" value="KAB7729009.1"/>
    <property type="molecule type" value="Genomic_DNA"/>
</dbReference>
<reference evidence="3 4" key="1">
    <citation type="submission" date="2019-10" db="EMBL/GenBank/DDBJ databases">
        <title>Rudanella paleaurantiibacter sp. nov., isolated from sludge.</title>
        <authorList>
            <person name="Xu S.Q."/>
        </authorList>
    </citation>
    <scope>NUCLEOTIDE SEQUENCE [LARGE SCALE GENOMIC DNA]</scope>
    <source>
        <strain evidence="3 4">HX-22-17</strain>
    </source>
</reference>
<comment type="caution">
    <text evidence="3">The sequence shown here is derived from an EMBL/GenBank/DDBJ whole genome shotgun (WGS) entry which is preliminary data.</text>
</comment>
<proteinExistence type="predicted"/>
<gene>
    <name evidence="3" type="ORF">F5984_15240</name>
</gene>
<keyword evidence="4" id="KW-1185">Reference proteome</keyword>
<feature type="compositionally biased region" description="Low complexity" evidence="1">
    <location>
        <begin position="78"/>
        <end position="95"/>
    </location>
</feature>
<feature type="signal peptide" evidence="2">
    <location>
        <begin position="1"/>
        <end position="27"/>
    </location>
</feature>
<dbReference type="RefSeq" id="WP_152125123.1">
    <property type="nucleotide sequence ID" value="NZ_WELI01000006.1"/>
</dbReference>